<dbReference type="InterPro" id="IPR011766">
    <property type="entry name" value="TPP_enzyme_TPP-bd"/>
</dbReference>
<dbReference type="CDD" id="cd02003">
    <property type="entry name" value="TPP_IolD"/>
    <property type="match status" value="1"/>
</dbReference>
<dbReference type="InterPro" id="IPR000399">
    <property type="entry name" value="TPP-bd_CS"/>
</dbReference>
<dbReference type="GO" id="GO:0050660">
    <property type="term" value="F:flavin adenine dinucleotide binding"/>
    <property type="evidence" value="ECO:0007669"/>
    <property type="project" value="TreeGrafter"/>
</dbReference>
<proteinExistence type="inferred from homology"/>
<dbReference type="GO" id="GO:0019310">
    <property type="term" value="P:inositol catabolic process"/>
    <property type="evidence" value="ECO:0007669"/>
    <property type="project" value="InterPro"/>
</dbReference>
<dbReference type="GO" id="GO:0009097">
    <property type="term" value="P:isoleucine biosynthetic process"/>
    <property type="evidence" value="ECO:0007669"/>
    <property type="project" value="TreeGrafter"/>
</dbReference>
<dbReference type="GO" id="GO:0030976">
    <property type="term" value="F:thiamine pyrophosphate binding"/>
    <property type="evidence" value="ECO:0007669"/>
    <property type="project" value="InterPro"/>
</dbReference>
<dbReference type="NCBIfam" id="TIGR04377">
    <property type="entry name" value="myo_inos_iolD"/>
    <property type="match status" value="1"/>
</dbReference>
<evidence type="ECO:0000313" key="8">
    <source>
        <dbReference type="Proteomes" id="UP000050356"/>
    </source>
</evidence>
<comment type="caution">
    <text evidence="7">The sequence shown here is derived from an EMBL/GenBank/DDBJ whole genome shotgun (WGS) entry which is preliminary data.</text>
</comment>
<feature type="domain" description="Thiamine pyrophosphate enzyme central" evidence="4">
    <location>
        <begin position="219"/>
        <end position="353"/>
    </location>
</feature>
<dbReference type="PANTHER" id="PTHR18968">
    <property type="entry name" value="THIAMINE PYROPHOSPHATE ENZYMES"/>
    <property type="match status" value="1"/>
</dbReference>
<dbReference type="InterPro" id="IPR030817">
    <property type="entry name" value="Myo_inos_IolD"/>
</dbReference>
<dbReference type="SUPFAM" id="SSF52467">
    <property type="entry name" value="DHS-like NAD/FAD-binding domain"/>
    <property type="match status" value="1"/>
</dbReference>
<reference evidence="7 8" key="1">
    <citation type="submission" date="2015-09" db="EMBL/GenBank/DDBJ databases">
        <title>Genome announcement of multiple Pseudomonas syringae strains.</title>
        <authorList>
            <person name="Thakur S."/>
            <person name="Wang P.W."/>
            <person name="Gong Y."/>
            <person name="Weir B.S."/>
            <person name="Guttman D.S."/>
        </authorList>
    </citation>
    <scope>NUCLEOTIDE SEQUENCE [LARGE SCALE GENOMIC DNA]</scope>
    <source>
        <strain evidence="7 8">ICMP17524</strain>
    </source>
</reference>
<evidence type="ECO:0000259" key="5">
    <source>
        <dbReference type="Pfam" id="PF02775"/>
    </source>
</evidence>
<keyword evidence="2 3" id="KW-0786">Thiamine pyrophosphate</keyword>
<dbReference type="InterPro" id="IPR012000">
    <property type="entry name" value="Thiamin_PyroP_enz_cen_dom"/>
</dbReference>
<dbReference type="PANTHER" id="PTHR18968:SF9">
    <property type="entry name" value="3D-(3,5_4)-TRIHYDROXYCYCLOHEXANE-1,2-DIONE HYDROLASE"/>
    <property type="match status" value="1"/>
</dbReference>
<dbReference type="InterPro" id="IPR045229">
    <property type="entry name" value="TPP_enz"/>
</dbReference>
<dbReference type="RefSeq" id="WP_057459788.1">
    <property type="nucleotide sequence ID" value="NZ_LIIG01000198.1"/>
</dbReference>
<dbReference type="InterPro" id="IPR029035">
    <property type="entry name" value="DHS-like_NAD/FAD-binding_dom"/>
</dbReference>
<feature type="domain" description="Thiamine pyrophosphate enzyme TPP-binding" evidence="5">
    <location>
        <begin position="441"/>
        <end position="600"/>
    </location>
</feature>
<dbReference type="GO" id="GO:0000287">
    <property type="term" value="F:magnesium ion binding"/>
    <property type="evidence" value="ECO:0007669"/>
    <property type="project" value="InterPro"/>
</dbReference>
<dbReference type="Proteomes" id="UP000050356">
    <property type="component" value="Unassembled WGS sequence"/>
</dbReference>
<dbReference type="AlphaFoldDB" id="A0A0P9MEJ1"/>
<dbReference type="Pfam" id="PF02775">
    <property type="entry name" value="TPP_enzyme_C"/>
    <property type="match status" value="1"/>
</dbReference>
<dbReference type="InterPro" id="IPR029061">
    <property type="entry name" value="THDP-binding"/>
</dbReference>
<sequence length="645" mass="70300">MSTTRLTMAQALVKFLDNQYVEVDGVQSKFVAGIFTIFGHGNVLGLGQALEQDSGDLMVHQGRNEQGMCHAAIGFAKQHLRRKIYACSSSVGPGAANMITAAATASANRIPLLLLPGDVYASRQPDPVLQQIEQFHDLSISTNDAFKAVSKYWDRINRPEQLMSAALNAMRVLTDPADTGAVTLALPQDVQAEAYDYPDSFLQKRVHRIDRRPPSKAMLDDALKLLAGKRKPLLICGGGVRYSGAADALQAFAERFDIPFAETQAGKSAIVSAHPLNMGGIGETGTVAANRLAKEADLIIGVGTRYSDFTTASKWLFQNPDVQFLNLNVGAFDVQKLDGVQVLADAQVALQALTESLQASGYRAAWGDAPQTARAQLDAEVDRLYAVEYQSEDFVPEINDHLDPAVLREFIELTGSCLTQSGVLGILNQNLPADAVIVAAAGSLPGDLQRAWRSTGVDTYHVEYGYSCMSYEVNAALGVKLAAPHREVFALVGDGSYMMLHSELATSIQERRKINVVLLDNMTFGCINNLQMEHGMDSFGTEFRFRNPDTGKLDGDFVPVDFAMSAAAYGCKTYKVSTAEQLRQALVDAQRQTVSTLIDIKVLPKTMIHKYLSWWRVGVAEVSTTGTTAQVYEKLNRELAKARQY</sequence>
<comment type="similarity">
    <text evidence="1 3">Belongs to the TPP enzyme family.</text>
</comment>
<dbReference type="GO" id="GO:0009099">
    <property type="term" value="P:L-valine biosynthetic process"/>
    <property type="evidence" value="ECO:0007669"/>
    <property type="project" value="TreeGrafter"/>
</dbReference>
<dbReference type="PROSITE" id="PS00187">
    <property type="entry name" value="TPP_ENZYMES"/>
    <property type="match status" value="1"/>
</dbReference>
<dbReference type="GO" id="GO:0016823">
    <property type="term" value="F:hydrolase activity, acting on acid carbon-carbon bonds, in ketonic substances"/>
    <property type="evidence" value="ECO:0007669"/>
    <property type="project" value="InterPro"/>
</dbReference>
<name>A0A0P9MEJ1_PSESX</name>
<evidence type="ECO:0000256" key="1">
    <source>
        <dbReference type="ARBA" id="ARBA00007812"/>
    </source>
</evidence>
<dbReference type="Pfam" id="PF02776">
    <property type="entry name" value="TPP_enzyme_N"/>
    <property type="match status" value="1"/>
</dbReference>
<evidence type="ECO:0000256" key="2">
    <source>
        <dbReference type="ARBA" id="ARBA00023052"/>
    </source>
</evidence>
<evidence type="ECO:0000259" key="4">
    <source>
        <dbReference type="Pfam" id="PF00205"/>
    </source>
</evidence>
<dbReference type="EMBL" id="LJQA01000602">
    <property type="protein sequence ID" value="KPW90274.1"/>
    <property type="molecule type" value="Genomic_DNA"/>
</dbReference>
<dbReference type="CDD" id="cd07035">
    <property type="entry name" value="TPP_PYR_POX_like"/>
    <property type="match status" value="1"/>
</dbReference>
<dbReference type="GO" id="GO:0003984">
    <property type="term" value="F:acetolactate synthase activity"/>
    <property type="evidence" value="ECO:0007669"/>
    <property type="project" value="TreeGrafter"/>
</dbReference>
<dbReference type="PATRIC" id="fig|264451.4.peg.2526"/>
<feature type="domain" description="Thiamine pyrophosphate enzyme N-terminal TPP-binding" evidence="6">
    <location>
        <begin position="32"/>
        <end position="134"/>
    </location>
</feature>
<gene>
    <name evidence="7" type="ORF">ALO50_01831</name>
</gene>
<dbReference type="SUPFAM" id="SSF52518">
    <property type="entry name" value="Thiamin diphosphate-binding fold (THDP-binding)"/>
    <property type="match status" value="2"/>
</dbReference>
<evidence type="ECO:0000313" key="7">
    <source>
        <dbReference type="EMBL" id="KPW90274.1"/>
    </source>
</evidence>
<organism evidence="7 8">
    <name type="scientific">Pseudomonas syringae pv. cerasicola</name>
    <dbReference type="NCBI Taxonomy" id="264451"/>
    <lineage>
        <taxon>Bacteria</taxon>
        <taxon>Pseudomonadati</taxon>
        <taxon>Pseudomonadota</taxon>
        <taxon>Gammaproteobacteria</taxon>
        <taxon>Pseudomonadales</taxon>
        <taxon>Pseudomonadaceae</taxon>
        <taxon>Pseudomonas</taxon>
        <taxon>Pseudomonas syringae</taxon>
    </lineage>
</organism>
<dbReference type="GO" id="GO:0005948">
    <property type="term" value="C:acetolactate synthase complex"/>
    <property type="evidence" value="ECO:0007669"/>
    <property type="project" value="TreeGrafter"/>
</dbReference>
<dbReference type="InterPro" id="IPR012001">
    <property type="entry name" value="Thiamin_PyroP_enz_TPP-bd_dom"/>
</dbReference>
<dbReference type="Gene3D" id="3.40.50.970">
    <property type="match status" value="2"/>
</dbReference>
<protein>
    <submittedName>
        <fullName evidence="7">IolD protein</fullName>
    </submittedName>
</protein>
<evidence type="ECO:0000259" key="6">
    <source>
        <dbReference type="Pfam" id="PF02776"/>
    </source>
</evidence>
<accession>A0A0P9MEJ1</accession>
<dbReference type="Gene3D" id="3.40.50.1220">
    <property type="entry name" value="TPP-binding domain"/>
    <property type="match status" value="1"/>
</dbReference>
<evidence type="ECO:0000256" key="3">
    <source>
        <dbReference type="RuleBase" id="RU362132"/>
    </source>
</evidence>
<dbReference type="Pfam" id="PF00205">
    <property type="entry name" value="TPP_enzyme_M"/>
    <property type="match status" value="1"/>
</dbReference>